<dbReference type="EMBL" id="CP116968">
    <property type="protein sequence ID" value="WNM64103.1"/>
    <property type="molecule type" value="Genomic_DNA"/>
</dbReference>
<dbReference type="InterPro" id="IPR004360">
    <property type="entry name" value="Glyas_Fos-R_dOase_dom"/>
</dbReference>
<dbReference type="InterPro" id="IPR029068">
    <property type="entry name" value="Glyas_Bleomycin-R_OHBP_Dase"/>
</dbReference>
<proteinExistence type="predicted"/>
<gene>
    <name evidence="2" type="ORF">PQG83_10205</name>
</gene>
<accession>A0AA96GMW4</accession>
<dbReference type="KEGG" id="nneo:PQG83_10205"/>
<dbReference type="InterPro" id="IPR037523">
    <property type="entry name" value="VOC_core"/>
</dbReference>
<evidence type="ECO:0000313" key="3">
    <source>
        <dbReference type="Proteomes" id="UP001302494"/>
    </source>
</evidence>
<protein>
    <submittedName>
        <fullName evidence="2">VOC family protein</fullName>
    </submittedName>
</protein>
<organism evidence="2 3">
    <name type="scientific">Candidatus Nitrospira neomarina</name>
    <dbReference type="NCBI Taxonomy" id="3020899"/>
    <lineage>
        <taxon>Bacteria</taxon>
        <taxon>Pseudomonadati</taxon>
        <taxon>Nitrospirota</taxon>
        <taxon>Nitrospiria</taxon>
        <taxon>Nitrospirales</taxon>
        <taxon>Nitrospiraceae</taxon>
        <taxon>Nitrospira</taxon>
    </lineage>
</organism>
<dbReference type="Gene3D" id="3.10.180.10">
    <property type="entry name" value="2,3-Dihydroxybiphenyl 1,2-Dioxygenase, domain 1"/>
    <property type="match status" value="1"/>
</dbReference>
<dbReference type="InterPro" id="IPR050383">
    <property type="entry name" value="GlyoxalaseI/FosfomycinResist"/>
</dbReference>
<evidence type="ECO:0000313" key="2">
    <source>
        <dbReference type="EMBL" id="WNM64103.1"/>
    </source>
</evidence>
<keyword evidence="3" id="KW-1185">Reference proteome</keyword>
<dbReference type="PANTHER" id="PTHR21366">
    <property type="entry name" value="GLYOXALASE FAMILY PROTEIN"/>
    <property type="match status" value="1"/>
</dbReference>
<dbReference type="Pfam" id="PF00903">
    <property type="entry name" value="Glyoxalase"/>
    <property type="match status" value="1"/>
</dbReference>
<dbReference type="Proteomes" id="UP001302494">
    <property type="component" value="Chromosome"/>
</dbReference>
<sequence>MVQKLLENEFMQGFLDHIVLNIEDDEAMLDFYTNVLRLEAERLEEYRAGDAPFPSVRINEDTVIDLFPKKLWEKHTLSGRGFNTLNHFCLSLSRKDWEELHSRLLEHHVAITDGPVQRWGARGTGTSIYFSDPEGNTIEARFYSEDDRDKKCLLGS</sequence>
<feature type="domain" description="VOC" evidence="1">
    <location>
        <begin position="14"/>
        <end position="143"/>
    </location>
</feature>
<reference evidence="2 3" key="1">
    <citation type="submission" date="2023-01" db="EMBL/GenBank/DDBJ databases">
        <title>Cultivation and genomic characterization of new, ubiquitous marine nitrite-oxidizing bacteria from the Nitrospirales.</title>
        <authorList>
            <person name="Mueller A.J."/>
            <person name="Daebeler A."/>
            <person name="Herbold C.W."/>
            <person name="Kirkegaard R.H."/>
            <person name="Daims H."/>
        </authorList>
    </citation>
    <scope>NUCLEOTIDE SEQUENCE [LARGE SCALE GENOMIC DNA]</scope>
    <source>
        <strain evidence="2 3">DK</strain>
    </source>
</reference>
<dbReference type="PANTHER" id="PTHR21366:SF14">
    <property type="entry name" value="GLYOXALASE DOMAIN-CONTAINING PROTEIN 5"/>
    <property type="match status" value="1"/>
</dbReference>
<evidence type="ECO:0000259" key="1">
    <source>
        <dbReference type="PROSITE" id="PS51819"/>
    </source>
</evidence>
<dbReference type="PROSITE" id="PS51819">
    <property type="entry name" value="VOC"/>
    <property type="match status" value="1"/>
</dbReference>
<dbReference type="SUPFAM" id="SSF54593">
    <property type="entry name" value="Glyoxalase/Bleomycin resistance protein/Dihydroxybiphenyl dioxygenase"/>
    <property type="match status" value="1"/>
</dbReference>
<name>A0AA96GMW4_9BACT</name>
<dbReference type="AlphaFoldDB" id="A0AA96GMW4"/>
<dbReference type="RefSeq" id="WP_312749042.1">
    <property type="nucleotide sequence ID" value="NZ_CP116968.1"/>
</dbReference>